<organism evidence="2 3">
    <name type="scientific">Slackia piriformis YIT 12062</name>
    <dbReference type="NCBI Taxonomy" id="742818"/>
    <lineage>
        <taxon>Bacteria</taxon>
        <taxon>Bacillati</taxon>
        <taxon>Actinomycetota</taxon>
        <taxon>Coriobacteriia</taxon>
        <taxon>Eggerthellales</taxon>
        <taxon>Eggerthellaceae</taxon>
        <taxon>Slackia</taxon>
    </lineage>
</organism>
<dbReference type="PANTHER" id="PTHR37298">
    <property type="entry name" value="UPF0111 PROTEIN YKAA"/>
    <property type="match status" value="1"/>
</dbReference>
<evidence type="ECO:0008006" key="4">
    <source>
        <dbReference type="Google" id="ProtNLM"/>
    </source>
</evidence>
<evidence type="ECO:0000313" key="2">
    <source>
        <dbReference type="EMBL" id="EJZ83878.1"/>
    </source>
</evidence>
<dbReference type="AlphaFoldDB" id="K0YKU0"/>
<dbReference type="InterPro" id="IPR038078">
    <property type="entry name" value="PhoU-like_sf"/>
</dbReference>
<comment type="similarity">
    <text evidence="1">Belongs to the UPF0111 family.</text>
</comment>
<dbReference type="HOGENOM" id="CLU_086031_0_1_11"/>
<evidence type="ECO:0000313" key="3">
    <source>
        <dbReference type="Proteomes" id="UP000006069"/>
    </source>
</evidence>
<dbReference type="EMBL" id="ADMD01000007">
    <property type="protein sequence ID" value="EJZ83878.1"/>
    <property type="molecule type" value="Genomic_DNA"/>
</dbReference>
<reference evidence="2 3" key="1">
    <citation type="submission" date="2012-08" db="EMBL/GenBank/DDBJ databases">
        <title>The Genome Sequence of Slackia piriformis YIT 12062.</title>
        <authorList>
            <consortium name="The Broad Institute Genome Sequencing Platform"/>
            <person name="Earl A."/>
            <person name="Ward D."/>
            <person name="Feldgarden M."/>
            <person name="Gevers D."/>
            <person name="Morotomi M."/>
            <person name="Walker B."/>
            <person name="Young S.K."/>
            <person name="Zeng Q."/>
            <person name="Gargeya S."/>
            <person name="Fitzgerald M."/>
            <person name="Haas B."/>
            <person name="Abouelleil A."/>
            <person name="Alvarado L."/>
            <person name="Arachchi H.M."/>
            <person name="Berlin A.M."/>
            <person name="Chapman S.B."/>
            <person name="Goldberg J."/>
            <person name="Griggs A."/>
            <person name="Gujja S."/>
            <person name="Hansen M."/>
            <person name="Howarth C."/>
            <person name="Imamovic A."/>
            <person name="Larimer J."/>
            <person name="McCowen C."/>
            <person name="Montmayeur A."/>
            <person name="Murphy C."/>
            <person name="Neiman D."/>
            <person name="Pearson M."/>
            <person name="Priest M."/>
            <person name="Roberts A."/>
            <person name="Saif S."/>
            <person name="Shea T."/>
            <person name="Sisk P."/>
            <person name="Sykes S."/>
            <person name="Wortman J."/>
            <person name="Nusbaum C."/>
            <person name="Birren B."/>
        </authorList>
    </citation>
    <scope>NUCLEOTIDE SEQUENCE [LARGE SCALE GENOMIC DNA]</scope>
    <source>
        <strain evidence="2 3">YIT 12062</strain>
    </source>
</reference>
<dbReference type="InterPro" id="IPR018445">
    <property type="entry name" value="Put_Phosphate_transp_reg"/>
</dbReference>
<dbReference type="eggNOG" id="COG1392">
    <property type="taxonomic scope" value="Bacteria"/>
</dbReference>
<comment type="caution">
    <text evidence="2">The sequence shown here is derived from an EMBL/GenBank/DDBJ whole genome shotgun (WGS) entry which is preliminary data.</text>
</comment>
<gene>
    <name evidence="2" type="ORF">HMPREF9451_01400</name>
</gene>
<keyword evidence="3" id="KW-1185">Reference proteome</keyword>
<sequence>MSLKQKFNYFDAFEKQADLACREAELLIEIIENFTTSDTLLPDIERAHEIEHAADKVCHSIFQAVSVDFITPIDREDIISLTQSMDDILDYMEATIQRFYMFNLASMHPRAIDFARLLLKSCEALKVAMGEFRNFKNSKKLPALIVKVGDAEEEMDSLFFTAMHGLYKESREDALDIFIWDKLFQRMENTADTCERASDIMDSIIMKYA</sequence>
<name>K0YKU0_9ACTN</name>
<dbReference type="Proteomes" id="UP000006069">
    <property type="component" value="Unassembled WGS sequence"/>
</dbReference>
<dbReference type="Gene3D" id="1.20.58.220">
    <property type="entry name" value="Phosphate transport system protein phou homolog 2, domain 2"/>
    <property type="match status" value="1"/>
</dbReference>
<dbReference type="PATRIC" id="fig|742818.3.peg.1477"/>
<accession>K0YKU0</accession>
<proteinExistence type="inferred from homology"/>
<dbReference type="OrthoDB" id="9797568at2"/>
<dbReference type="RefSeq" id="WP_009139597.1">
    <property type="nucleotide sequence ID" value="NZ_JH815198.1"/>
</dbReference>
<dbReference type="Pfam" id="PF01865">
    <property type="entry name" value="PhoU_div"/>
    <property type="match status" value="1"/>
</dbReference>
<protein>
    <recommendedName>
        <fullName evidence="4">TIGR00153 family protein</fullName>
    </recommendedName>
</protein>
<dbReference type="InParanoid" id="K0YKU0"/>
<evidence type="ECO:0000256" key="1">
    <source>
        <dbReference type="ARBA" id="ARBA00008591"/>
    </source>
</evidence>
<dbReference type="InterPro" id="IPR052912">
    <property type="entry name" value="UPF0111_domain"/>
</dbReference>
<dbReference type="PANTHER" id="PTHR37298:SF1">
    <property type="entry name" value="UPF0111 PROTEIN YKAA"/>
    <property type="match status" value="1"/>
</dbReference>